<sequence length="101" mass="10919">MKEAPREEEEPAQLRLLRRLVTVLTATMIVGLLVVIGLLVIRLTDRTPALPESIALPDGAAAVALTQGPGWYAVVTDDDRILIFDRDTGALRQSVRVDTGG</sequence>
<keyword evidence="1" id="KW-0812">Transmembrane</keyword>
<dbReference type="InterPro" id="IPR045519">
    <property type="entry name" value="DUF6476"/>
</dbReference>
<organism evidence="2 3">
    <name type="scientific">Rhodosalinus halophilus</name>
    <dbReference type="NCBI Taxonomy" id="2259333"/>
    <lineage>
        <taxon>Bacteria</taxon>
        <taxon>Pseudomonadati</taxon>
        <taxon>Pseudomonadota</taxon>
        <taxon>Alphaproteobacteria</taxon>
        <taxon>Rhodobacterales</taxon>
        <taxon>Paracoccaceae</taxon>
        <taxon>Rhodosalinus</taxon>
    </lineage>
</organism>
<keyword evidence="1" id="KW-1133">Transmembrane helix</keyword>
<name>A0A365U6S3_9RHOB</name>
<accession>A0A365U6S3</accession>
<comment type="caution">
    <text evidence="2">The sequence shown here is derived from an EMBL/GenBank/DDBJ whole genome shotgun (WGS) entry which is preliminary data.</text>
</comment>
<keyword evidence="1" id="KW-0472">Membrane</keyword>
<protein>
    <submittedName>
        <fullName evidence="2">Uncharacterized protein</fullName>
    </submittedName>
</protein>
<dbReference type="AlphaFoldDB" id="A0A365U6S3"/>
<keyword evidence="3" id="KW-1185">Reference proteome</keyword>
<dbReference type="RefSeq" id="WP_113289806.1">
    <property type="nucleotide sequence ID" value="NZ_QNTQ01000011.1"/>
</dbReference>
<dbReference type="Pfam" id="PF20082">
    <property type="entry name" value="DUF6476"/>
    <property type="match status" value="1"/>
</dbReference>
<feature type="transmembrane region" description="Helical" evidence="1">
    <location>
        <begin position="20"/>
        <end position="41"/>
    </location>
</feature>
<reference evidence="2 3" key="1">
    <citation type="submission" date="2018-07" db="EMBL/GenBank/DDBJ databases">
        <title>Rhodosalinus sp. strain E84T genomic sequence and assembly.</title>
        <authorList>
            <person name="Liu Z.-W."/>
            <person name="Lu D.-C."/>
        </authorList>
    </citation>
    <scope>NUCLEOTIDE SEQUENCE [LARGE SCALE GENOMIC DNA]</scope>
    <source>
        <strain evidence="2 3">E84</strain>
    </source>
</reference>
<dbReference type="Proteomes" id="UP000253370">
    <property type="component" value="Unassembled WGS sequence"/>
</dbReference>
<proteinExistence type="predicted"/>
<dbReference type="OrthoDB" id="7872651at2"/>
<gene>
    <name evidence="2" type="ORF">DRV85_12465</name>
</gene>
<evidence type="ECO:0000313" key="2">
    <source>
        <dbReference type="EMBL" id="RBI84252.1"/>
    </source>
</evidence>
<dbReference type="EMBL" id="QNTQ01000011">
    <property type="protein sequence ID" value="RBI84252.1"/>
    <property type="molecule type" value="Genomic_DNA"/>
</dbReference>
<evidence type="ECO:0000256" key="1">
    <source>
        <dbReference type="SAM" id="Phobius"/>
    </source>
</evidence>
<evidence type="ECO:0000313" key="3">
    <source>
        <dbReference type="Proteomes" id="UP000253370"/>
    </source>
</evidence>